<accession>A0A1D2MXN9</accession>
<feature type="compositionally biased region" description="Polar residues" evidence="1">
    <location>
        <begin position="423"/>
        <end position="436"/>
    </location>
</feature>
<feature type="region of interest" description="Disordered" evidence="1">
    <location>
        <begin position="286"/>
        <end position="363"/>
    </location>
</feature>
<dbReference type="EMBL" id="LJIJ01000431">
    <property type="protein sequence ID" value="ODM97564.1"/>
    <property type="molecule type" value="Genomic_DNA"/>
</dbReference>
<feature type="region of interest" description="Disordered" evidence="1">
    <location>
        <begin position="418"/>
        <end position="446"/>
    </location>
</feature>
<feature type="compositionally biased region" description="Basic and acidic residues" evidence="1">
    <location>
        <begin position="157"/>
        <end position="171"/>
    </location>
</feature>
<feature type="region of interest" description="Disordered" evidence="1">
    <location>
        <begin position="462"/>
        <end position="482"/>
    </location>
</feature>
<dbReference type="STRING" id="48709.A0A1D2MXN9"/>
<organism evidence="2 3">
    <name type="scientific">Orchesella cincta</name>
    <name type="common">Springtail</name>
    <name type="synonym">Podura cincta</name>
    <dbReference type="NCBI Taxonomy" id="48709"/>
    <lineage>
        <taxon>Eukaryota</taxon>
        <taxon>Metazoa</taxon>
        <taxon>Ecdysozoa</taxon>
        <taxon>Arthropoda</taxon>
        <taxon>Hexapoda</taxon>
        <taxon>Collembola</taxon>
        <taxon>Entomobryomorpha</taxon>
        <taxon>Entomobryoidea</taxon>
        <taxon>Orchesellidae</taxon>
        <taxon>Orchesellinae</taxon>
        <taxon>Orchesella</taxon>
    </lineage>
</organism>
<protein>
    <submittedName>
        <fullName evidence="2">Uncharacterized protein</fullName>
    </submittedName>
</protein>
<comment type="caution">
    <text evidence="2">The sequence shown here is derived from an EMBL/GenBank/DDBJ whole genome shotgun (WGS) entry which is preliminary data.</text>
</comment>
<keyword evidence="3" id="KW-1185">Reference proteome</keyword>
<feature type="compositionally biased region" description="Basic residues" evidence="1">
    <location>
        <begin position="342"/>
        <end position="353"/>
    </location>
</feature>
<feature type="compositionally biased region" description="Basic and acidic residues" evidence="1">
    <location>
        <begin position="211"/>
        <end position="230"/>
    </location>
</feature>
<feature type="region of interest" description="Disordered" evidence="1">
    <location>
        <begin position="82"/>
        <end position="189"/>
    </location>
</feature>
<dbReference type="Proteomes" id="UP000094527">
    <property type="component" value="Unassembled WGS sequence"/>
</dbReference>
<feature type="compositionally biased region" description="Low complexity" evidence="1">
    <location>
        <begin position="437"/>
        <end position="446"/>
    </location>
</feature>
<dbReference type="AlphaFoldDB" id="A0A1D2MXN9"/>
<evidence type="ECO:0000256" key="1">
    <source>
        <dbReference type="SAM" id="MobiDB-lite"/>
    </source>
</evidence>
<feature type="compositionally biased region" description="Low complexity" evidence="1">
    <location>
        <begin position="231"/>
        <end position="243"/>
    </location>
</feature>
<evidence type="ECO:0000313" key="2">
    <source>
        <dbReference type="EMBL" id="ODM97564.1"/>
    </source>
</evidence>
<gene>
    <name evidence="2" type="ORF">Ocin01_09114</name>
</gene>
<feature type="compositionally biased region" description="Low complexity" evidence="1">
    <location>
        <begin position="462"/>
        <end position="476"/>
    </location>
</feature>
<feature type="compositionally biased region" description="Polar residues" evidence="1">
    <location>
        <begin position="585"/>
        <end position="607"/>
    </location>
</feature>
<sequence length="680" mass="71856">MPSTMSTGSLEQAGGMENVDGILSDYMEKLATRLAVLETELRYAWKALDLLSQEYVVMWNRMEKAETLLSQQQGIISRMMEEQLQTEGEQGEPPPAPQPTSSDTSKKDSKRGGGGNGDDDGNNGGGGNNGGSAGGSGSLGGGGGAYGGSSSGGGGSSRHDGRNTKTPDEAFYRSLNVAHRDSGPGAVGEQELSLIWEEDADVLEKTELMSEIGRKGGSKERLSSEVDSIKSDSQSHSAPSDSQLVFSSLDYKDYRVGTHGSPCISDKDIEELSTISSLEAKDIMDSIDRLRSPSKTLHHHHHTDSSAAAASSSYKTGRPPLSSGSSTLLSSHKRSALESPQRRAKTSRTRPKGRSTLEESLRLLYMDSDSGSTDFEMSGKTADRLSSISNLSNSSSKLDQHHPTTAELLYSCSRTSPVPMEVDTSSGSMLSTRAVQSPSSRLSSSSCNDYMLTQELMRDALRASSPSSYRPPSRLSETGGTTDQEVAAALIGTNYDPLGRISMSLSRYESAQSSTPYSSDSQGTNGPVNAGSSATLRTRQDGYLGGRPVSPLPLRYGSSSSLSKSVSPSRSPSKLHATPDGHGSPSKSTSSPRKVSPRNSGLYSDSPLSGVVDTISLNRVRDPGDILVMEGSVQSLQMPTVTHVAASPRLSPVADYTQHLNDLSMSASSDAAGMSLAHPP</sequence>
<feature type="compositionally biased region" description="Low complexity" evidence="1">
    <location>
        <begin position="552"/>
        <end position="575"/>
    </location>
</feature>
<proteinExistence type="predicted"/>
<feature type="compositionally biased region" description="Polar residues" evidence="1">
    <location>
        <begin position="512"/>
        <end position="537"/>
    </location>
</feature>
<dbReference type="OrthoDB" id="10053234at2759"/>
<name>A0A1D2MXN9_ORCCI</name>
<reference evidence="2 3" key="1">
    <citation type="journal article" date="2016" name="Genome Biol. Evol.">
        <title>Gene Family Evolution Reflects Adaptation to Soil Environmental Stressors in the Genome of the Collembolan Orchesella cincta.</title>
        <authorList>
            <person name="Faddeeva-Vakhrusheva A."/>
            <person name="Derks M.F."/>
            <person name="Anvar S.Y."/>
            <person name="Agamennone V."/>
            <person name="Suring W."/>
            <person name="Smit S."/>
            <person name="van Straalen N.M."/>
            <person name="Roelofs D."/>
        </authorList>
    </citation>
    <scope>NUCLEOTIDE SEQUENCE [LARGE SCALE GENOMIC DNA]</scope>
    <source>
        <tissue evidence="2">Mixed pool</tissue>
    </source>
</reference>
<evidence type="ECO:0000313" key="3">
    <source>
        <dbReference type="Proteomes" id="UP000094527"/>
    </source>
</evidence>
<feature type="region of interest" description="Disordered" evidence="1">
    <location>
        <begin position="512"/>
        <end position="609"/>
    </location>
</feature>
<feature type="compositionally biased region" description="Low complexity" evidence="1">
    <location>
        <begin position="321"/>
        <end position="330"/>
    </location>
</feature>
<feature type="compositionally biased region" description="Gly residues" evidence="1">
    <location>
        <begin position="112"/>
        <end position="156"/>
    </location>
</feature>
<feature type="region of interest" description="Disordered" evidence="1">
    <location>
        <begin position="211"/>
        <end position="244"/>
    </location>
</feature>